<reference evidence="3 4" key="1">
    <citation type="submission" date="2015-01" db="EMBL/GenBank/DDBJ databases">
        <title>Evolution of Trichinella species and genotypes.</title>
        <authorList>
            <person name="Korhonen P.K."/>
            <person name="Edoardo P."/>
            <person name="Giuseppe L.R."/>
            <person name="Gasser R.B."/>
        </authorList>
    </citation>
    <scope>NUCLEOTIDE SEQUENCE [LARGE SCALE GENOMIC DNA]</scope>
    <source>
        <strain evidence="3">ISS37</strain>
    </source>
</reference>
<feature type="domain" description="BAR" evidence="2">
    <location>
        <begin position="27"/>
        <end position="224"/>
    </location>
</feature>
<dbReference type="CDD" id="cd07307">
    <property type="entry name" value="BAR"/>
    <property type="match status" value="1"/>
</dbReference>
<protein>
    <recommendedName>
        <fullName evidence="2">BAR domain-containing protein</fullName>
    </recommendedName>
</protein>
<keyword evidence="1" id="KW-0175">Coiled coil</keyword>
<evidence type="ECO:0000259" key="2">
    <source>
        <dbReference type="Pfam" id="PF03114"/>
    </source>
</evidence>
<feature type="non-terminal residue" evidence="3">
    <location>
        <position position="585"/>
    </location>
</feature>
<evidence type="ECO:0000313" key="3">
    <source>
        <dbReference type="EMBL" id="KRX22539.1"/>
    </source>
</evidence>
<dbReference type="InterPro" id="IPR027267">
    <property type="entry name" value="AH/BAR_dom_sf"/>
</dbReference>
<dbReference type="Proteomes" id="UP000054630">
    <property type="component" value="Unassembled WGS sequence"/>
</dbReference>
<feature type="domain" description="BAR" evidence="2">
    <location>
        <begin position="357"/>
        <end position="533"/>
    </location>
</feature>
<dbReference type="SUPFAM" id="SSF103657">
    <property type="entry name" value="BAR/IMD domain-like"/>
    <property type="match status" value="2"/>
</dbReference>
<name>A0A0V0S746_9BILA</name>
<evidence type="ECO:0000256" key="1">
    <source>
        <dbReference type="SAM" id="Coils"/>
    </source>
</evidence>
<dbReference type="GO" id="GO:0005737">
    <property type="term" value="C:cytoplasm"/>
    <property type="evidence" value="ECO:0007669"/>
    <property type="project" value="InterPro"/>
</dbReference>
<organism evidence="3 4">
    <name type="scientific">Trichinella nelsoni</name>
    <dbReference type="NCBI Taxonomy" id="6336"/>
    <lineage>
        <taxon>Eukaryota</taxon>
        <taxon>Metazoa</taxon>
        <taxon>Ecdysozoa</taxon>
        <taxon>Nematoda</taxon>
        <taxon>Enoplea</taxon>
        <taxon>Dorylaimia</taxon>
        <taxon>Trichinellida</taxon>
        <taxon>Trichinellidae</taxon>
        <taxon>Trichinella</taxon>
    </lineage>
</organism>
<dbReference type="OrthoDB" id="5919776at2759"/>
<dbReference type="AlphaFoldDB" id="A0A0V0S746"/>
<sequence>MRIVWLQKISIISKMLLYSLKHLIKVTTEYQEQFDKQFEQMLNFERCLKQIVKSIHRFTDPNPSFTMMSSFIGENKISDAELFSDCLLRMKQNCINTSSEKFLTCVALAEVKIEAARTLRNQQIHSSSIDPLNKILAEKIEEVKKEKTKLDRARAEYDLALEKLKAASEKNLDQLYNIMEEKKNAFEAQAHIMAQWMDSMPDVEQMIAKTIQQLCSSNYQYHKSHCFTKSKLFTSRNHNYTMSVLAAFIFFFMAVMPEINADLSPLEEAKDYIFQSDLQSGKGHFRRVLGVSDVDTTDGLSLTIDALQTTCPVSSEMTQEQVYSDECPTTKVEYDEIECHLKLDHSKTGQIECTYYAQIVKSIHRFTDPNPSFTMMSSFIGENKISDAELFSDCLLRMKQNCINTSSEKFLTCVALAEVKIEAARTLRNQQIHSFSIDPLNKILAEKIEEVKKEKTKLDRARAEYDLALEKLKAASEKNLDQLYNIMEEKKNAFEAQAHIMAQWMDSMPDVEQMIAKTIQQLCSSNYQYHKSSPLEEAKGYIYQSDLQSGKGHFRRVLDISDVDTTDGLSLTIDALQTTCPVSSE</sequence>
<comment type="caution">
    <text evidence="3">The sequence shown here is derived from an EMBL/GenBank/DDBJ whole genome shotgun (WGS) entry which is preliminary data.</text>
</comment>
<proteinExistence type="predicted"/>
<keyword evidence="4" id="KW-1185">Reference proteome</keyword>
<accession>A0A0V0S746</accession>
<dbReference type="EMBL" id="JYDL01000031">
    <property type="protein sequence ID" value="KRX22539.1"/>
    <property type="molecule type" value="Genomic_DNA"/>
</dbReference>
<feature type="coiled-coil region" evidence="1">
    <location>
        <begin position="133"/>
        <end position="189"/>
    </location>
</feature>
<dbReference type="InterPro" id="IPR004148">
    <property type="entry name" value="BAR_dom"/>
</dbReference>
<dbReference type="Pfam" id="PF03114">
    <property type="entry name" value="BAR"/>
    <property type="match status" value="2"/>
</dbReference>
<feature type="coiled-coil region" evidence="1">
    <location>
        <begin position="441"/>
        <end position="497"/>
    </location>
</feature>
<evidence type="ECO:0000313" key="4">
    <source>
        <dbReference type="Proteomes" id="UP000054630"/>
    </source>
</evidence>
<gene>
    <name evidence="3" type="ORF">T07_2725</name>
</gene>
<dbReference type="Gene3D" id="1.20.1270.60">
    <property type="entry name" value="Arfaptin homology (AH) domain/BAR domain"/>
    <property type="match status" value="2"/>
</dbReference>